<dbReference type="Proteomes" id="UP000178615">
    <property type="component" value="Unassembled WGS sequence"/>
</dbReference>
<organism evidence="2 3">
    <name type="scientific">candidate division WWE3 bacterium RBG_19FT_COMBO_34_6</name>
    <dbReference type="NCBI Taxonomy" id="1802612"/>
    <lineage>
        <taxon>Bacteria</taxon>
        <taxon>Katanobacteria</taxon>
    </lineage>
</organism>
<keyword evidence="1" id="KW-0812">Transmembrane</keyword>
<sequence length="64" mass="7140">MRVTGIIGVFIILIVIIAGILLGNYFFSTFLGIDISKLPPFLKTFIHLLGLGVVLFLIKKFFAR</sequence>
<accession>A0A1F4UN08</accession>
<keyword evidence="1" id="KW-0472">Membrane</keyword>
<protein>
    <submittedName>
        <fullName evidence="2">Uncharacterized protein</fullName>
    </submittedName>
</protein>
<evidence type="ECO:0000313" key="2">
    <source>
        <dbReference type="EMBL" id="OGC45573.1"/>
    </source>
</evidence>
<feature type="transmembrane region" description="Helical" evidence="1">
    <location>
        <begin position="7"/>
        <end position="28"/>
    </location>
</feature>
<keyword evidence="1" id="KW-1133">Transmembrane helix</keyword>
<evidence type="ECO:0000256" key="1">
    <source>
        <dbReference type="SAM" id="Phobius"/>
    </source>
</evidence>
<comment type="caution">
    <text evidence="2">The sequence shown here is derived from an EMBL/GenBank/DDBJ whole genome shotgun (WGS) entry which is preliminary data.</text>
</comment>
<reference evidence="2 3" key="1">
    <citation type="journal article" date="2016" name="Nat. Commun.">
        <title>Thousands of microbial genomes shed light on interconnected biogeochemical processes in an aquifer system.</title>
        <authorList>
            <person name="Anantharaman K."/>
            <person name="Brown C.T."/>
            <person name="Hug L.A."/>
            <person name="Sharon I."/>
            <person name="Castelle C.J."/>
            <person name="Probst A.J."/>
            <person name="Thomas B.C."/>
            <person name="Singh A."/>
            <person name="Wilkins M.J."/>
            <person name="Karaoz U."/>
            <person name="Brodie E.L."/>
            <person name="Williams K.H."/>
            <person name="Hubbard S.S."/>
            <person name="Banfield J.F."/>
        </authorList>
    </citation>
    <scope>NUCLEOTIDE SEQUENCE [LARGE SCALE GENOMIC DNA]</scope>
</reference>
<dbReference type="EMBL" id="MEUV01000026">
    <property type="protein sequence ID" value="OGC45573.1"/>
    <property type="molecule type" value="Genomic_DNA"/>
</dbReference>
<gene>
    <name evidence="2" type="ORF">A2V49_03670</name>
</gene>
<name>A0A1F4UN08_UNCKA</name>
<proteinExistence type="predicted"/>
<evidence type="ECO:0000313" key="3">
    <source>
        <dbReference type="Proteomes" id="UP000178615"/>
    </source>
</evidence>
<feature type="transmembrane region" description="Helical" evidence="1">
    <location>
        <begin position="40"/>
        <end position="58"/>
    </location>
</feature>
<dbReference type="AlphaFoldDB" id="A0A1F4UN08"/>